<accession>A0ABR1IUQ9</accession>
<evidence type="ECO:0000313" key="2">
    <source>
        <dbReference type="Proteomes" id="UP001498398"/>
    </source>
</evidence>
<proteinExistence type="predicted"/>
<comment type="caution">
    <text evidence="1">The sequence shown here is derived from an EMBL/GenBank/DDBJ whole genome shotgun (WGS) entry which is preliminary data.</text>
</comment>
<reference evidence="1 2" key="1">
    <citation type="submission" date="2024-01" db="EMBL/GenBank/DDBJ databases">
        <title>A draft genome for the cacao thread blight pathogen Marasmiellus scandens.</title>
        <authorList>
            <person name="Baruah I.K."/>
            <person name="Leung J."/>
            <person name="Bukari Y."/>
            <person name="Amoako-Attah I."/>
            <person name="Meinhardt L.W."/>
            <person name="Bailey B.A."/>
            <person name="Cohen S.P."/>
        </authorList>
    </citation>
    <scope>NUCLEOTIDE SEQUENCE [LARGE SCALE GENOMIC DNA]</scope>
    <source>
        <strain evidence="1 2">GH-19</strain>
    </source>
</reference>
<protein>
    <submittedName>
        <fullName evidence="1">Uncharacterized protein</fullName>
    </submittedName>
</protein>
<keyword evidence="2" id="KW-1185">Reference proteome</keyword>
<dbReference type="Proteomes" id="UP001498398">
    <property type="component" value="Unassembled WGS sequence"/>
</dbReference>
<gene>
    <name evidence="1" type="ORF">VKT23_017658</name>
</gene>
<dbReference type="EMBL" id="JBANRG010000074">
    <property type="protein sequence ID" value="KAK7439168.1"/>
    <property type="molecule type" value="Genomic_DNA"/>
</dbReference>
<name>A0ABR1IUQ9_9AGAR</name>
<sequence>MSPRPTNLELVPSDIPQYHSLPGSFHPVRVIMLRRGRELDESYEPCFIGTYPPMGMWDASYDEARSCWEMQDAKWNIFGRASGAGGVMFEDWTLVICPRLCPPCNKACIGTTSPVCTI</sequence>
<evidence type="ECO:0000313" key="1">
    <source>
        <dbReference type="EMBL" id="KAK7439168.1"/>
    </source>
</evidence>
<organism evidence="1 2">
    <name type="scientific">Marasmiellus scandens</name>
    <dbReference type="NCBI Taxonomy" id="2682957"/>
    <lineage>
        <taxon>Eukaryota</taxon>
        <taxon>Fungi</taxon>
        <taxon>Dikarya</taxon>
        <taxon>Basidiomycota</taxon>
        <taxon>Agaricomycotina</taxon>
        <taxon>Agaricomycetes</taxon>
        <taxon>Agaricomycetidae</taxon>
        <taxon>Agaricales</taxon>
        <taxon>Marasmiineae</taxon>
        <taxon>Omphalotaceae</taxon>
        <taxon>Marasmiellus</taxon>
    </lineage>
</organism>